<accession>A0A6P7GNQ0</accession>
<sequence>MNNTNGNPPRKNYTEREKCLLLDIIGKYKHIIENKCTNAMSTSQKNEAWEKIALEFNASAEFPRTAKQLNTAYLNLKRVTRQKVAEENIQKYNEQKVLEQLKRDQTADKKDILATGGGTFIPRLTDVGAQMLGLIGNQIQPLPNSCDSASGFFTSGESIFY</sequence>
<comment type="subunit">
    <text evidence="1">Self-associates forming complexes of several hundred monomers.</text>
</comment>
<evidence type="ECO:0000259" key="6">
    <source>
        <dbReference type="Pfam" id="PF13873"/>
    </source>
</evidence>
<name>A0A6P7GNQ0_DIAVI</name>
<dbReference type="RefSeq" id="XP_028151536.1">
    <property type="nucleotide sequence ID" value="XM_028295735.1"/>
</dbReference>
<dbReference type="InParanoid" id="A0A6P7GNQ0"/>
<feature type="domain" description="Myb/SANT-like DNA-binding" evidence="6">
    <location>
        <begin position="11"/>
        <end position="85"/>
    </location>
</feature>
<protein>
    <recommendedName>
        <fullName evidence="2">Regulatory protein zeste</fullName>
    </recommendedName>
</protein>
<proteinExistence type="predicted"/>
<reference evidence="7" key="1">
    <citation type="submission" date="2025-08" db="UniProtKB">
        <authorList>
            <consortium name="RefSeq"/>
        </authorList>
    </citation>
    <scope>IDENTIFICATION</scope>
    <source>
        <tissue evidence="7">Whole insect</tissue>
    </source>
</reference>
<evidence type="ECO:0000256" key="2">
    <source>
        <dbReference type="ARBA" id="ARBA00016807"/>
    </source>
</evidence>
<dbReference type="AlphaFoldDB" id="A0A6P7GNQ0"/>
<dbReference type="InterPro" id="IPR028002">
    <property type="entry name" value="Myb_DNA-bind_5"/>
</dbReference>
<evidence type="ECO:0000256" key="5">
    <source>
        <dbReference type="ARBA" id="ARBA00025466"/>
    </source>
</evidence>
<comment type="function">
    <text evidence="5">Involved in transvection phenomena (= synapsis-dependent gene expression), where the synaptic pairing of chromosomes carrying genes with which zeste interacts influences the expression of these genes. Zeste binds to DNA and stimulates transcription from a nearby promoter.</text>
</comment>
<dbReference type="Pfam" id="PF13873">
    <property type="entry name" value="Myb_DNA-bind_5"/>
    <property type="match status" value="1"/>
</dbReference>
<organism evidence="7">
    <name type="scientific">Diabrotica virgifera virgifera</name>
    <name type="common">western corn rootworm</name>
    <dbReference type="NCBI Taxonomy" id="50390"/>
    <lineage>
        <taxon>Eukaryota</taxon>
        <taxon>Metazoa</taxon>
        <taxon>Ecdysozoa</taxon>
        <taxon>Arthropoda</taxon>
        <taxon>Hexapoda</taxon>
        <taxon>Insecta</taxon>
        <taxon>Pterygota</taxon>
        <taxon>Neoptera</taxon>
        <taxon>Endopterygota</taxon>
        <taxon>Coleoptera</taxon>
        <taxon>Polyphaga</taxon>
        <taxon>Cucujiformia</taxon>
        <taxon>Chrysomeloidea</taxon>
        <taxon>Chrysomelidae</taxon>
        <taxon>Galerucinae</taxon>
        <taxon>Diabroticina</taxon>
        <taxon>Diabroticites</taxon>
        <taxon>Diabrotica</taxon>
    </lineage>
</organism>
<keyword evidence="3" id="KW-0805">Transcription regulation</keyword>
<keyword evidence="4" id="KW-0804">Transcription</keyword>
<evidence type="ECO:0000256" key="1">
    <source>
        <dbReference type="ARBA" id="ARBA00011764"/>
    </source>
</evidence>
<dbReference type="PANTHER" id="PTHR21411:SF0">
    <property type="entry name" value="REGULATORY PROTEIN ZESTE"/>
    <property type="match status" value="1"/>
</dbReference>
<dbReference type="PANTHER" id="PTHR21411">
    <property type="entry name" value="APONTIC"/>
    <property type="match status" value="1"/>
</dbReference>
<evidence type="ECO:0000313" key="7">
    <source>
        <dbReference type="RefSeq" id="XP_028151536.1"/>
    </source>
</evidence>
<evidence type="ECO:0000256" key="3">
    <source>
        <dbReference type="ARBA" id="ARBA00023015"/>
    </source>
</evidence>
<evidence type="ECO:0000256" key="4">
    <source>
        <dbReference type="ARBA" id="ARBA00023163"/>
    </source>
</evidence>
<gene>
    <name evidence="7" type="primary">LOC114344910</name>
</gene>